<comment type="similarity">
    <text evidence="2">Belongs to the ERF4 family.</text>
</comment>
<comment type="subcellular location">
    <subcellularLocation>
        <location evidence="1">Endoplasmic reticulum membrane</location>
        <topology evidence="1">Peripheral membrane protein</topology>
    </subcellularLocation>
</comment>
<feature type="compositionally biased region" description="Pro residues" evidence="7">
    <location>
        <begin position="11"/>
        <end position="31"/>
    </location>
</feature>
<feature type="region of interest" description="Disordered" evidence="7">
    <location>
        <begin position="369"/>
        <end position="404"/>
    </location>
</feature>
<dbReference type="PANTHER" id="PTHR13254:SF0">
    <property type="entry name" value="GOLGIN SUBFAMILY A MEMBER 7_ERF4 DOMAIN-CONTAINING PROTEIN"/>
    <property type="match status" value="1"/>
</dbReference>
<evidence type="ECO:0000256" key="4">
    <source>
        <dbReference type="ARBA" id="ARBA00018463"/>
    </source>
</evidence>
<feature type="region of interest" description="Disordered" evidence="7">
    <location>
        <begin position="1"/>
        <end position="37"/>
    </location>
</feature>
<dbReference type="GO" id="GO:0031211">
    <property type="term" value="C:endoplasmic reticulum palmitoyltransferase complex"/>
    <property type="evidence" value="ECO:0007669"/>
    <property type="project" value="TreeGrafter"/>
</dbReference>
<dbReference type="Pfam" id="PF10256">
    <property type="entry name" value="Erf4"/>
    <property type="match status" value="1"/>
</dbReference>
<evidence type="ECO:0000256" key="7">
    <source>
        <dbReference type="SAM" id="MobiDB-lite"/>
    </source>
</evidence>
<dbReference type="InterPro" id="IPR019383">
    <property type="entry name" value="Golgin_A_7/ERF4"/>
</dbReference>
<feature type="region of interest" description="Disordered" evidence="7">
    <location>
        <begin position="82"/>
        <end position="217"/>
    </location>
</feature>
<sequence length="426" mass="46779">MAETLYRISPSPTPNALPQLPRPTHPPPPSTTPSSRWSLTNRIFFSWRNSLPRAPSSRLWNPINNSPRALAIPNVPISHPQIAEGGVRPAEGRDEYPLLTLPEQRRSKTSGPGSLIAERSTGGESGRTSVGVPSNRRSVQLDDPQRGSAHPPPMEDIGVKLSGIEDPDLHVLPSPASDDVEAGPGQRGNNNRSKASLPLSRRASQSTHPGTIHHDDEFAWGPSHPCYPHQNPHVPLSSPLASSTRIIRVKRDWMVAGDLVPQFSNLYPEILEPYVASEAYWEIIKKINTELKAAFTPMSGRAFVDALMGVATLWLWEDAGMTGVKKKLRALEDFLEKWNKDVGEKEGIKIIPLRRTAYLTLDFQIPNPHITDESRPATDDRTQTPTGAVPPNQAQGNFAPYPVQSLSTLHQTGQTQLPAGVKLEGR</sequence>
<evidence type="ECO:0000256" key="1">
    <source>
        <dbReference type="ARBA" id="ARBA00004406"/>
    </source>
</evidence>
<keyword evidence="5" id="KW-0256">Endoplasmic reticulum</keyword>
<comment type="caution">
    <text evidence="9">The sequence shown here is derived from an EMBL/GenBank/DDBJ whole genome shotgun (WGS) entry which is preliminary data.</text>
</comment>
<dbReference type="GO" id="GO:0006612">
    <property type="term" value="P:protein targeting to membrane"/>
    <property type="evidence" value="ECO:0007669"/>
    <property type="project" value="TreeGrafter"/>
</dbReference>
<feature type="compositionally biased region" description="Polar residues" evidence="7">
    <location>
        <begin position="126"/>
        <end position="138"/>
    </location>
</feature>
<dbReference type="AlphaFoldDB" id="A0A9P4SEV4"/>
<dbReference type="OrthoDB" id="5377273at2759"/>
<evidence type="ECO:0000256" key="3">
    <source>
        <dbReference type="ARBA" id="ARBA00011396"/>
    </source>
</evidence>
<dbReference type="PANTHER" id="PTHR13254">
    <property type="entry name" value="GOLGI AUTOANTIGEN, GOLGIN SUBFAMILY A, 7"/>
    <property type="match status" value="1"/>
</dbReference>
<organism evidence="9 10">
    <name type="scientific">Patellaria atrata CBS 101060</name>
    <dbReference type="NCBI Taxonomy" id="1346257"/>
    <lineage>
        <taxon>Eukaryota</taxon>
        <taxon>Fungi</taxon>
        <taxon>Dikarya</taxon>
        <taxon>Ascomycota</taxon>
        <taxon>Pezizomycotina</taxon>
        <taxon>Dothideomycetes</taxon>
        <taxon>Dothideomycetes incertae sedis</taxon>
        <taxon>Patellariales</taxon>
        <taxon>Patellariaceae</taxon>
        <taxon>Patellaria</taxon>
    </lineage>
</organism>
<protein>
    <recommendedName>
        <fullName evidence="4">Ras modification protein ERF4</fullName>
    </recommendedName>
</protein>
<evidence type="ECO:0000313" key="9">
    <source>
        <dbReference type="EMBL" id="KAF2841546.1"/>
    </source>
</evidence>
<evidence type="ECO:0000256" key="6">
    <source>
        <dbReference type="ARBA" id="ARBA00023136"/>
    </source>
</evidence>
<evidence type="ECO:0000256" key="5">
    <source>
        <dbReference type="ARBA" id="ARBA00022824"/>
    </source>
</evidence>
<keyword evidence="6" id="KW-0472">Membrane</keyword>
<evidence type="ECO:0000313" key="10">
    <source>
        <dbReference type="Proteomes" id="UP000799429"/>
    </source>
</evidence>
<dbReference type="EMBL" id="MU006091">
    <property type="protein sequence ID" value="KAF2841546.1"/>
    <property type="molecule type" value="Genomic_DNA"/>
</dbReference>
<accession>A0A9P4SEV4</accession>
<evidence type="ECO:0000259" key="8">
    <source>
        <dbReference type="Pfam" id="PF10256"/>
    </source>
</evidence>
<keyword evidence="10" id="KW-1185">Reference proteome</keyword>
<evidence type="ECO:0000256" key="2">
    <source>
        <dbReference type="ARBA" id="ARBA00007732"/>
    </source>
</evidence>
<comment type="subunit">
    <text evidence="3">Interacts with ERF2.</text>
</comment>
<name>A0A9P4SEV4_9PEZI</name>
<feature type="domain" description="Golgin subfamily A member 7/ERF4" evidence="8">
    <location>
        <begin position="246"/>
        <end position="362"/>
    </location>
</feature>
<dbReference type="GO" id="GO:0005789">
    <property type="term" value="C:endoplasmic reticulum membrane"/>
    <property type="evidence" value="ECO:0007669"/>
    <property type="project" value="UniProtKB-SubCell"/>
</dbReference>
<proteinExistence type="inferred from homology"/>
<dbReference type="InterPro" id="IPR051371">
    <property type="entry name" value="Ras_palmitoyltransferase"/>
</dbReference>
<reference evidence="9" key="1">
    <citation type="journal article" date="2020" name="Stud. Mycol.">
        <title>101 Dothideomycetes genomes: a test case for predicting lifestyles and emergence of pathogens.</title>
        <authorList>
            <person name="Haridas S."/>
            <person name="Albert R."/>
            <person name="Binder M."/>
            <person name="Bloem J."/>
            <person name="Labutti K."/>
            <person name="Salamov A."/>
            <person name="Andreopoulos B."/>
            <person name="Baker S."/>
            <person name="Barry K."/>
            <person name="Bills G."/>
            <person name="Bluhm B."/>
            <person name="Cannon C."/>
            <person name="Castanera R."/>
            <person name="Culley D."/>
            <person name="Daum C."/>
            <person name="Ezra D."/>
            <person name="Gonzalez J."/>
            <person name="Henrissat B."/>
            <person name="Kuo A."/>
            <person name="Liang C."/>
            <person name="Lipzen A."/>
            <person name="Lutzoni F."/>
            <person name="Magnuson J."/>
            <person name="Mondo S."/>
            <person name="Nolan M."/>
            <person name="Ohm R."/>
            <person name="Pangilinan J."/>
            <person name="Park H.-J."/>
            <person name="Ramirez L."/>
            <person name="Alfaro M."/>
            <person name="Sun H."/>
            <person name="Tritt A."/>
            <person name="Yoshinaga Y."/>
            <person name="Zwiers L.-H."/>
            <person name="Turgeon B."/>
            <person name="Goodwin S."/>
            <person name="Spatafora J."/>
            <person name="Crous P."/>
            <person name="Grigoriev I."/>
        </authorList>
    </citation>
    <scope>NUCLEOTIDE SEQUENCE</scope>
    <source>
        <strain evidence="9">CBS 101060</strain>
    </source>
</reference>
<dbReference type="Proteomes" id="UP000799429">
    <property type="component" value="Unassembled WGS sequence"/>
</dbReference>
<gene>
    <name evidence="9" type="ORF">M501DRAFT_990049</name>
</gene>
<feature type="compositionally biased region" description="Basic and acidic residues" evidence="7">
    <location>
        <begin position="370"/>
        <end position="382"/>
    </location>
</feature>